<sequence length="532" mass="57268">MLTEKFIASIRKPAIPPKSSSTGTKDAGIFQHELQPVAAPRAVFKKSTTSAHCLAVSETHIFAAQSDKAVIHVYSRERGNHENTVPFPEKITCVELICDDTVLALGTAAGSLLLWETLTGRMVSVPECHLQAVSVLAVDPSSNFLLSGSVDSNIHVWSIPLLLSFSQSAQSERDTPLHTLSNHQSAITALKIGHTRTESCIAISASEDKTAVIWDFRTGDALRTYLLPSVPKAIELDVVDRGFYTSYDDGSIQLVDFYTADTTSSITSLEPAKAEKTLRNPINPLHTSSIESTSTVLSPSLSSLWKPPDPSPGPALSLLLSWDSTKLLSGHDSGAILIWDISTRSSTPLTTLPGPVTNLHLLPIHGIPGPSPPHAGTGTLLKPHTIVKPRPDLTGAVNEDPARLARNGGIPLNYEFRAQILREPATLQTATASTATADFRTLLACTVFPSDLLADGIAELAEWSADGLTHVATQGATNGIAPAEEFVALGEEKPKELDLQAQNELLRKQVRSLQRVQRVNLKMMSAMRYDSE</sequence>
<evidence type="ECO:0000313" key="8">
    <source>
        <dbReference type="Proteomes" id="UP000504638"/>
    </source>
</evidence>
<keyword evidence="6" id="KW-0698">rRNA processing</keyword>
<keyword evidence="4" id="KW-0677">Repeat</keyword>
<dbReference type="GO" id="GO:0005656">
    <property type="term" value="C:nuclear pre-replicative complex"/>
    <property type="evidence" value="ECO:0007669"/>
    <property type="project" value="TreeGrafter"/>
</dbReference>
<keyword evidence="6" id="KW-0539">Nucleus</keyword>
<dbReference type="GO" id="GO:0006261">
    <property type="term" value="P:DNA-templated DNA replication"/>
    <property type="evidence" value="ECO:0007669"/>
    <property type="project" value="TreeGrafter"/>
</dbReference>
<evidence type="ECO:0000256" key="6">
    <source>
        <dbReference type="RuleBase" id="RU369067"/>
    </source>
</evidence>
<dbReference type="Pfam" id="PF00400">
    <property type="entry name" value="WD40"/>
    <property type="match status" value="2"/>
</dbReference>
<proteinExistence type="inferred from homology"/>
<dbReference type="RefSeq" id="XP_033536296.1">
    <property type="nucleotide sequence ID" value="XM_033675631.1"/>
</dbReference>
<dbReference type="InterPro" id="IPR015943">
    <property type="entry name" value="WD40/YVTN_repeat-like_dom_sf"/>
</dbReference>
<evidence type="ECO:0000256" key="3">
    <source>
        <dbReference type="ARBA" id="ARBA00022574"/>
    </source>
</evidence>
<feature type="non-terminal residue" evidence="7">
    <location>
        <position position="532"/>
    </location>
</feature>
<dbReference type="GO" id="GO:0120330">
    <property type="term" value="C:rixosome complex"/>
    <property type="evidence" value="ECO:0007669"/>
    <property type="project" value="UniProtKB-UniRule"/>
</dbReference>
<evidence type="ECO:0000313" key="9">
    <source>
        <dbReference type="RefSeq" id="XP_033536296.1"/>
    </source>
</evidence>
<dbReference type="PROSITE" id="PS00678">
    <property type="entry name" value="WD_REPEATS_1"/>
    <property type="match status" value="1"/>
</dbReference>
<feature type="repeat" description="WD" evidence="5">
    <location>
        <begin position="180"/>
        <end position="224"/>
    </location>
</feature>
<protein>
    <recommendedName>
        <fullName evidence="6">Pre-rRNA-processing protein IPI3</fullName>
    </recommendedName>
</protein>
<dbReference type="SUPFAM" id="SSF50978">
    <property type="entry name" value="WD40 repeat-like"/>
    <property type="match status" value="1"/>
</dbReference>
<feature type="repeat" description="WD" evidence="5">
    <location>
        <begin position="126"/>
        <end position="159"/>
    </location>
</feature>
<dbReference type="PANTHER" id="PTHR18763:SF0">
    <property type="entry name" value="WD REPEAT-CONTAINING PROTEIN 18"/>
    <property type="match status" value="1"/>
</dbReference>
<dbReference type="PANTHER" id="PTHR18763">
    <property type="entry name" value="WD-REPEAT PROTEIN 18"/>
    <property type="match status" value="1"/>
</dbReference>
<evidence type="ECO:0000256" key="2">
    <source>
        <dbReference type="ARBA" id="ARBA00010143"/>
    </source>
</evidence>
<comment type="similarity">
    <text evidence="2 6">Belongs to the WD repeat IPI3/WDR18 family.</text>
</comment>
<dbReference type="OrthoDB" id="756370at2759"/>
<dbReference type="GO" id="GO:0006364">
    <property type="term" value="P:rRNA processing"/>
    <property type="evidence" value="ECO:0007669"/>
    <property type="project" value="UniProtKB-UniRule"/>
</dbReference>
<reference evidence="9" key="2">
    <citation type="submission" date="2020-04" db="EMBL/GenBank/DDBJ databases">
        <authorList>
            <consortium name="NCBI Genome Project"/>
        </authorList>
    </citation>
    <scope>NUCLEOTIDE SEQUENCE</scope>
    <source>
        <strain evidence="9">CBS 781.70</strain>
    </source>
</reference>
<keyword evidence="3 5" id="KW-0853">WD repeat</keyword>
<dbReference type="EMBL" id="ML975153">
    <property type="protein sequence ID" value="KAF1814665.1"/>
    <property type="molecule type" value="Genomic_DNA"/>
</dbReference>
<reference evidence="7 9" key="1">
    <citation type="submission" date="2020-01" db="EMBL/GenBank/DDBJ databases">
        <authorList>
            <consortium name="DOE Joint Genome Institute"/>
            <person name="Haridas S."/>
            <person name="Albert R."/>
            <person name="Binder M."/>
            <person name="Bloem J."/>
            <person name="Labutti K."/>
            <person name="Salamov A."/>
            <person name="Andreopoulos B."/>
            <person name="Baker S.E."/>
            <person name="Barry K."/>
            <person name="Bills G."/>
            <person name="Bluhm B.H."/>
            <person name="Cannon C."/>
            <person name="Castanera R."/>
            <person name="Culley D.E."/>
            <person name="Daum C."/>
            <person name="Ezra D."/>
            <person name="Gonzalez J.B."/>
            <person name="Henrissat B."/>
            <person name="Kuo A."/>
            <person name="Liang C."/>
            <person name="Lipzen A."/>
            <person name="Lutzoni F."/>
            <person name="Magnuson J."/>
            <person name="Mondo S."/>
            <person name="Nolan M."/>
            <person name="Ohm R."/>
            <person name="Pangilinan J."/>
            <person name="Park H.-J."/>
            <person name="Ramirez L."/>
            <person name="Alfaro M."/>
            <person name="Sun H."/>
            <person name="Tritt A."/>
            <person name="Yoshinaga Y."/>
            <person name="Zwiers L.-H."/>
            <person name="Turgeon B.G."/>
            <person name="Goodwin S.B."/>
            <person name="Spatafora J.W."/>
            <person name="Crous P.W."/>
            <person name="Grigoriev I.V."/>
        </authorList>
    </citation>
    <scope>NUCLEOTIDE SEQUENCE</scope>
    <source>
        <strain evidence="7 9">CBS 781.70</strain>
    </source>
</reference>
<evidence type="ECO:0000256" key="5">
    <source>
        <dbReference type="PROSITE-ProRule" id="PRU00221"/>
    </source>
</evidence>
<keyword evidence="8" id="KW-1185">Reference proteome</keyword>
<reference evidence="9" key="3">
    <citation type="submission" date="2025-04" db="UniProtKB">
        <authorList>
            <consortium name="RefSeq"/>
        </authorList>
    </citation>
    <scope>IDENTIFICATION</scope>
    <source>
        <strain evidence="9">CBS 781.70</strain>
    </source>
</reference>
<accession>A0A6G1G995</accession>
<comment type="subcellular location">
    <subcellularLocation>
        <location evidence="6">Nucleus</location>
    </subcellularLocation>
</comment>
<dbReference type="Gene3D" id="2.130.10.10">
    <property type="entry name" value="YVTN repeat-like/Quinoprotein amine dehydrogenase"/>
    <property type="match status" value="2"/>
</dbReference>
<dbReference type="InterPro" id="IPR036322">
    <property type="entry name" value="WD40_repeat_dom_sf"/>
</dbReference>
<dbReference type="InterPro" id="IPR019775">
    <property type="entry name" value="WD40_repeat_CS"/>
</dbReference>
<evidence type="ECO:0000256" key="4">
    <source>
        <dbReference type="ARBA" id="ARBA00022737"/>
    </source>
</evidence>
<organism evidence="7">
    <name type="scientific">Eremomyces bilateralis CBS 781.70</name>
    <dbReference type="NCBI Taxonomy" id="1392243"/>
    <lineage>
        <taxon>Eukaryota</taxon>
        <taxon>Fungi</taxon>
        <taxon>Dikarya</taxon>
        <taxon>Ascomycota</taxon>
        <taxon>Pezizomycotina</taxon>
        <taxon>Dothideomycetes</taxon>
        <taxon>Dothideomycetes incertae sedis</taxon>
        <taxon>Eremomycetales</taxon>
        <taxon>Eremomycetaceae</taxon>
        <taxon>Eremomyces</taxon>
    </lineage>
</organism>
<dbReference type="Proteomes" id="UP000504638">
    <property type="component" value="Unplaced"/>
</dbReference>
<dbReference type="PROSITE" id="PS50082">
    <property type="entry name" value="WD_REPEATS_2"/>
    <property type="match status" value="2"/>
</dbReference>
<dbReference type="FunFam" id="2.130.10.10:FF:000929">
    <property type="entry name" value="Ribosomal assembly complex component Ipi3"/>
    <property type="match status" value="1"/>
</dbReference>
<name>A0A6G1G995_9PEZI</name>
<gene>
    <name evidence="7 9" type="ORF">P152DRAFT_376546</name>
</gene>
<dbReference type="PROSITE" id="PS50294">
    <property type="entry name" value="WD_REPEATS_REGION"/>
    <property type="match status" value="1"/>
</dbReference>
<dbReference type="AlphaFoldDB" id="A0A6G1G995"/>
<evidence type="ECO:0000313" key="7">
    <source>
        <dbReference type="EMBL" id="KAF1814665.1"/>
    </source>
</evidence>
<evidence type="ECO:0000256" key="1">
    <source>
        <dbReference type="ARBA" id="ARBA00002355"/>
    </source>
</evidence>
<dbReference type="InterPro" id="IPR001680">
    <property type="entry name" value="WD40_rpt"/>
</dbReference>
<comment type="function">
    <text evidence="1 6">Component of the RIX1 complex required for processing of ITS2 sequences from 35S pre-rRNA.</text>
</comment>
<dbReference type="SMART" id="SM00320">
    <property type="entry name" value="WD40"/>
    <property type="match status" value="5"/>
</dbReference>
<dbReference type="InterPro" id="IPR045227">
    <property type="entry name" value="WDR18/Ipi3/RID3"/>
</dbReference>
<comment type="subunit">
    <text evidence="6">Component of the RIX1 complex, composed of IPI1, RIX1/IPI2 and IPI3 in a 1:2:2 stoichiometry. The complex interacts (via RIX1) with MDN1 (via its hexameric AAA ATPase ring) and the pre-60S ribosome particles.</text>
</comment>
<dbReference type="GeneID" id="54416201"/>